<feature type="region of interest" description="Disordered" evidence="1">
    <location>
        <begin position="1"/>
        <end position="35"/>
    </location>
</feature>
<evidence type="ECO:0000313" key="3">
    <source>
        <dbReference type="Proteomes" id="UP000000768"/>
    </source>
</evidence>
<dbReference type="EMBL" id="CM000766">
    <property type="protein sequence ID" value="OQU80870.1"/>
    <property type="molecule type" value="Genomic_DNA"/>
</dbReference>
<proteinExistence type="predicted"/>
<accession>A0A1Z5RAT7</accession>
<dbReference type="AlphaFoldDB" id="A0A1Z5RAT7"/>
<organism evidence="2 3">
    <name type="scientific">Sorghum bicolor</name>
    <name type="common">Sorghum</name>
    <name type="synonym">Sorghum vulgare</name>
    <dbReference type="NCBI Taxonomy" id="4558"/>
    <lineage>
        <taxon>Eukaryota</taxon>
        <taxon>Viridiplantae</taxon>
        <taxon>Streptophyta</taxon>
        <taxon>Embryophyta</taxon>
        <taxon>Tracheophyta</taxon>
        <taxon>Spermatophyta</taxon>
        <taxon>Magnoliopsida</taxon>
        <taxon>Liliopsida</taxon>
        <taxon>Poales</taxon>
        <taxon>Poaceae</taxon>
        <taxon>PACMAD clade</taxon>
        <taxon>Panicoideae</taxon>
        <taxon>Andropogonodae</taxon>
        <taxon>Andropogoneae</taxon>
        <taxon>Sorghinae</taxon>
        <taxon>Sorghum</taxon>
    </lineage>
</organism>
<sequence>MGQRSPVARGRGDFSSNSVVLGSGKSRSRDPIQIPPEQPAVQAIAVVRQVVWCVTAAAAAADRQRSLCRIWQTYDDRNPAQLWHARRRA</sequence>
<evidence type="ECO:0000313" key="2">
    <source>
        <dbReference type="EMBL" id="OQU80870.1"/>
    </source>
</evidence>
<dbReference type="Gramene" id="OQU80870">
    <property type="protein sequence ID" value="OQU80870"/>
    <property type="gene ID" value="SORBI_3007G201450"/>
</dbReference>
<keyword evidence="3" id="KW-1185">Reference proteome</keyword>
<protein>
    <submittedName>
        <fullName evidence="2">Uncharacterized protein</fullName>
    </submittedName>
</protein>
<dbReference type="InParanoid" id="A0A1Z5RAT7"/>
<name>A0A1Z5RAT7_SORBI</name>
<dbReference type="Proteomes" id="UP000000768">
    <property type="component" value="Chromosome 7"/>
</dbReference>
<reference evidence="3" key="2">
    <citation type="journal article" date="2018" name="Plant J.">
        <title>The Sorghum bicolor reference genome: improved assembly, gene annotations, a transcriptome atlas, and signatures of genome organization.</title>
        <authorList>
            <person name="McCormick R.F."/>
            <person name="Truong S.K."/>
            <person name="Sreedasyam A."/>
            <person name="Jenkins J."/>
            <person name="Shu S."/>
            <person name="Sims D."/>
            <person name="Kennedy M."/>
            <person name="Amirebrahimi M."/>
            <person name="Weers B.D."/>
            <person name="McKinley B."/>
            <person name="Mattison A."/>
            <person name="Morishige D.T."/>
            <person name="Grimwood J."/>
            <person name="Schmutz J."/>
            <person name="Mullet J.E."/>
        </authorList>
    </citation>
    <scope>NUCLEOTIDE SEQUENCE [LARGE SCALE GENOMIC DNA]</scope>
    <source>
        <strain evidence="3">cv. BTx623</strain>
    </source>
</reference>
<gene>
    <name evidence="2" type="ORF">SORBI_3007G201450</name>
</gene>
<reference evidence="2 3" key="1">
    <citation type="journal article" date="2009" name="Nature">
        <title>The Sorghum bicolor genome and the diversification of grasses.</title>
        <authorList>
            <person name="Paterson A.H."/>
            <person name="Bowers J.E."/>
            <person name="Bruggmann R."/>
            <person name="Dubchak I."/>
            <person name="Grimwood J."/>
            <person name="Gundlach H."/>
            <person name="Haberer G."/>
            <person name="Hellsten U."/>
            <person name="Mitros T."/>
            <person name="Poliakov A."/>
            <person name="Schmutz J."/>
            <person name="Spannagl M."/>
            <person name="Tang H."/>
            <person name="Wang X."/>
            <person name="Wicker T."/>
            <person name="Bharti A.K."/>
            <person name="Chapman J."/>
            <person name="Feltus F.A."/>
            <person name="Gowik U."/>
            <person name="Grigoriev I.V."/>
            <person name="Lyons E."/>
            <person name="Maher C.A."/>
            <person name="Martis M."/>
            <person name="Narechania A."/>
            <person name="Otillar R.P."/>
            <person name="Penning B.W."/>
            <person name="Salamov A.A."/>
            <person name="Wang Y."/>
            <person name="Zhang L."/>
            <person name="Carpita N.C."/>
            <person name="Freeling M."/>
            <person name="Gingle A.R."/>
            <person name="Hash C.T."/>
            <person name="Keller B."/>
            <person name="Klein P."/>
            <person name="Kresovich S."/>
            <person name="McCann M.C."/>
            <person name="Ming R."/>
            <person name="Peterson D.G."/>
            <person name="Mehboob-ur-Rahman"/>
            <person name="Ware D."/>
            <person name="Westhoff P."/>
            <person name="Mayer K.F."/>
            <person name="Messing J."/>
            <person name="Rokhsar D.S."/>
        </authorList>
    </citation>
    <scope>NUCLEOTIDE SEQUENCE [LARGE SCALE GENOMIC DNA]</scope>
    <source>
        <strain evidence="3">cv. BTx623</strain>
    </source>
</reference>
<evidence type="ECO:0000256" key="1">
    <source>
        <dbReference type="SAM" id="MobiDB-lite"/>
    </source>
</evidence>